<keyword evidence="5 15" id="KW-0378">Hydrolase</keyword>
<evidence type="ECO:0000259" key="17">
    <source>
        <dbReference type="PROSITE" id="PS51198"/>
    </source>
</evidence>
<name>A0A0K2SLR8_LIMPI</name>
<proteinExistence type="inferred from homology"/>
<feature type="binding site" evidence="15">
    <location>
        <begin position="25"/>
        <end position="32"/>
    </location>
    <ligand>
        <name>ATP</name>
        <dbReference type="ChEBI" id="CHEBI:30616"/>
    </ligand>
</feature>
<dbReference type="InterPro" id="IPR011604">
    <property type="entry name" value="PDDEXK-like_dom_sf"/>
</dbReference>
<dbReference type="AlphaFoldDB" id="A0A0K2SLR8"/>
<dbReference type="Gene3D" id="3.40.50.300">
    <property type="entry name" value="P-loop containing nucleotide triphosphate hydrolases"/>
    <property type="match status" value="3"/>
</dbReference>
<evidence type="ECO:0000256" key="1">
    <source>
        <dbReference type="ARBA" id="ARBA00009922"/>
    </source>
</evidence>
<evidence type="ECO:0000256" key="15">
    <source>
        <dbReference type="PROSITE-ProRule" id="PRU00560"/>
    </source>
</evidence>
<keyword evidence="20" id="KW-1185">Reference proteome</keyword>
<evidence type="ECO:0000256" key="8">
    <source>
        <dbReference type="ARBA" id="ARBA00022840"/>
    </source>
</evidence>
<evidence type="ECO:0000256" key="4">
    <source>
        <dbReference type="ARBA" id="ARBA00022763"/>
    </source>
</evidence>
<dbReference type="Proteomes" id="UP000065807">
    <property type="component" value="Chromosome"/>
</dbReference>
<evidence type="ECO:0000256" key="14">
    <source>
        <dbReference type="ARBA" id="ARBA00048988"/>
    </source>
</evidence>
<dbReference type="InterPro" id="IPR000212">
    <property type="entry name" value="DNA_helicase_UvrD/REP"/>
</dbReference>
<evidence type="ECO:0000256" key="6">
    <source>
        <dbReference type="ARBA" id="ARBA00022806"/>
    </source>
</evidence>
<dbReference type="GO" id="GO:0000725">
    <property type="term" value="P:recombinational repair"/>
    <property type="evidence" value="ECO:0007669"/>
    <property type="project" value="TreeGrafter"/>
</dbReference>
<dbReference type="GO" id="GO:0003677">
    <property type="term" value="F:DNA binding"/>
    <property type="evidence" value="ECO:0007669"/>
    <property type="project" value="UniProtKB-KW"/>
</dbReference>
<evidence type="ECO:0000256" key="5">
    <source>
        <dbReference type="ARBA" id="ARBA00022801"/>
    </source>
</evidence>
<organism evidence="19 20">
    <name type="scientific">Limnochorda pilosa</name>
    <dbReference type="NCBI Taxonomy" id="1555112"/>
    <lineage>
        <taxon>Bacteria</taxon>
        <taxon>Bacillati</taxon>
        <taxon>Bacillota</taxon>
        <taxon>Limnochordia</taxon>
        <taxon>Limnochordales</taxon>
        <taxon>Limnochordaceae</taxon>
        <taxon>Limnochorda</taxon>
    </lineage>
</organism>
<reference evidence="20" key="1">
    <citation type="submission" date="2015-07" db="EMBL/GenBank/DDBJ databases">
        <title>Complete genome sequence and phylogenetic analysis of Limnochorda pilosa.</title>
        <authorList>
            <person name="Watanabe M."/>
            <person name="Kojima H."/>
            <person name="Fukui M."/>
        </authorList>
    </citation>
    <scope>NUCLEOTIDE SEQUENCE [LARGE SCALE GENOMIC DNA]</scope>
    <source>
        <strain evidence="20">HC45</strain>
    </source>
</reference>
<feature type="region of interest" description="Disordered" evidence="16">
    <location>
        <begin position="542"/>
        <end position="562"/>
    </location>
</feature>
<dbReference type="GO" id="GO:0005524">
    <property type="term" value="F:ATP binding"/>
    <property type="evidence" value="ECO:0007669"/>
    <property type="project" value="UniProtKB-UniRule"/>
</dbReference>
<keyword evidence="10" id="KW-0234">DNA repair</keyword>
<dbReference type="InterPro" id="IPR013986">
    <property type="entry name" value="DExx_box_DNA_helicase_dom_sf"/>
</dbReference>
<evidence type="ECO:0000256" key="2">
    <source>
        <dbReference type="ARBA" id="ARBA00022722"/>
    </source>
</evidence>
<feature type="compositionally biased region" description="Basic and acidic residues" evidence="16">
    <location>
        <begin position="859"/>
        <end position="877"/>
    </location>
</feature>
<evidence type="ECO:0000313" key="20">
    <source>
        <dbReference type="Proteomes" id="UP000065807"/>
    </source>
</evidence>
<dbReference type="GO" id="GO:0033202">
    <property type="term" value="C:DNA helicase complex"/>
    <property type="evidence" value="ECO:0007669"/>
    <property type="project" value="TreeGrafter"/>
</dbReference>
<sequence>MKGSQLSPVQQEAIRHPARRLHVVASAGAGKTEVLARRSVWLMTEHGVPPESLIAFTFTEKAAGELRQRIEERAAEADPGFAELPPVSRGMFVGTTHAWALEALKAMGAPYELVDVLDEAAEWSLLQRVARRLGVLELFAAAEDRDEVQVAVSPAVERFLRSAEVVHNERIPIGLLAGQAPEFAAVLQRYERLLLEMRVLPFRMLLGHAADALAPGGPLRRRLEGRVRHVLVDEAQDFNRAQEEILRHLMDLGAAVTVVGDDDQAIYQWRGGDVRIFTDFDGRHPEVERIQLTTNYRSRPEIVRTAAGVAGRLRERLPKELRTHREPLPPGSVEFFVAETPSDEAERMAGRIDRLLAEGHRPAEVAVLLRSVRTAAGPFVNALRRRGIPVTVVGQTSLLSRPEMALVARIFVFWTTPGLEPASWRPDPHSAPETVTPEELAGEVAGVTGMAPEQATALVTRLAGLGDQVRTRGVGDLIALYHQLLALLDLPRAGRAHEELGLGRMSTLLTSFEHSLRRAAPAWLYETVEAQEAEEDRLLQAEAGEGGDNGGEGGEDGREGKAVRLGLPPGEVFLARLRAFLEAFVGRAAEETPDTLPTAAEAVQVMTVHQAKGLEFPVVFVPSLVERRFPSARMGERQVWYVPETLFDRARYEGREDDEARLFFVALSRARELLVLSTFTRYEKGGRTKPSRFLLYLAEALSAAQQLHSVHPAAVAVHGDRQLLVLDFSSLLLYEGCAYRYWLSRVCGFQPVLARELGFGRLLHHAVAELGRRTLAGAAPRAADVPSIVARSFYLPFAGSIPRARLQQAAVRRLTHYMERHGQELRRVLQPEMRFEVPLSGARVRGRVDLLLRRDGEGAGREARREERDGERGERGGEPLQVELVDFKTSENRPPSEAHQNQLRLYGLACRRLGYDPVGLFIHDLDVDQGGRLRVEEDDGSRRAFEALLEEWVDGIRSARFTPNPGPTTCGSCDFRTFCAHSVMRGRVA</sequence>
<keyword evidence="6 15" id="KW-0347">Helicase</keyword>
<dbReference type="InterPro" id="IPR014017">
    <property type="entry name" value="DNA_helicase_UvrD-like_C"/>
</dbReference>
<dbReference type="OrthoDB" id="9810135at2"/>
<keyword evidence="3 15" id="KW-0547">Nucleotide-binding</keyword>
<dbReference type="Pfam" id="PF12705">
    <property type="entry name" value="PDDEXK_1"/>
    <property type="match status" value="2"/>
</dbReference>
<dbReference type="GO" id="GO:0005829">
    <property type="term" value="C:cytosol"/>
    <property type="evidence" value="ECO:0007669"/>
    <property type="project" value="TreeGrafter"/>
</dbReference>
<keyword evidence="11" id="KW-0413">Isomerase</keyword>
<gene>
    <name evidence="19" type="ORF">LIP_2222</name>
</gene>
<dbReference type="Gene3D" id="1.10.486.10">
    <property type="entry name" value="PCRA, domain 4"/>
    <property type="match status" value="1"/>
</dbReference>
<evidence type="ECO:0000256" key="7">
    <source>
        <dbReference type="ARBA" id="ARBA00022839"/>
    </source>
</evidence>
<evidence type="ECO:0000313" key="19">
    <source>
        <dbReference type="EMBL" id="BAS28063.1"/>
    </source>
</evidence>
<dbReference type="CDD" id="cd17932">
    <property type="entry name" value="DEXQc_UvrD"/>
    <property type="match status" value="1"/>
</dbReference>
<keyword evidence="9" id="KW-0238">DNA-binding</keyword>
<evidence type="ECO:0000256" key="9">
    <source>
        <dbReference type="ARBA" id="ARBA00023125"/>
    </source>
</evidence>
<evidence type="ECO:0000259" key="18">
    <source>
        <dbReference type="PROSITE" id="PS51217"/>
    </source>
</evidence>
<dbReference type="InterPro" id="IPR038726">
    <property type="entry name" value="PDDEXK_AddAB-type"/>
</dbReference>
<dbReference type="Gene3D" id="1.10.10.160">
    <property type="match status" value="1"/>
</dbReference>
<dbReference type="GO" id="GO:0004527">
    <property type="term" value="F:exonuclease activity"/>
    <property type="evidence" value="ECO:0007669"/>
    <property type="project" value="UniProtKB-KW"/>
</dbReference>
<evidence type="ECO:0000256" key="13">
    <source>
        <dbReference type="ARBA" id="ARBA00034808"/>
    </source>
</evidence>
<dbReference type="Gene3D" id="3.90.320.10">
    <property type="match status" value="1"/>
</dbReference>
<keyword evidence="7" id="KW-0269">Exonuclease</keyword>
<comment type="catalytic activity">
    <reaction evidence="14">
        <text>ATP + H2O = ADP + phosphate + H(+)</text>
        <dbReference type="Rhea" id="RHEA:13065"/>
        <dbReference type="ChEBI" id="CHEBI:15377"/>
        <dbReference type="ChEBI" id="CHEBI:15378"/>
        <dbReference type="ChEBI" id="CHEBI:30616"/>
        <dbReference type="ChEBI" id="CHEBI:43474"/>
        <dbReference type="ChEBI" id="CHEBI:456216"/>
        <dbReference type="EC" id="5.6.2.4"/>
    </reaction>
</comment>
<evidence type="ECO:0000256" key="11">
    <source>
        <dbReference type="ARBA" id="ARBA00023235"/>
    </source>
</evidence>
<accession>A0A0K2SLR8</accession>
<dbReference type="Pfam" id="PF00580">
    <property type="entry name" value="UvrD-helicase"/>
    <property type="match status" value="1"/>
</dbReference>
<keyword evidence="2" id="KW-0540">Nuclease</keyword>
<evidence type="ECO:0000256" key="10">
    <source>
        <dbReference type="ARBA" id="ARBA00023204"/>
    </source>
</evidence>
<dbReference type="EMBL" id="AP014924">
    <property type="protein sequence ID" value="BAS28063.1"/>
    <property type="molecule type" value="Genomic_DNA"/>
</dbReference>
<dbReference type="STRING" id="1555112.LIP_2222"/>
<dbReference type="InterPro" id="IPR014016">
    <property type="entry name" value="UvrD-like_ATP-bd"/>
</dbReference>
<comment type="catalytic activity">
    <reaction evidence="12">
        <text>Couples ATP hydrolysis with the unwinding of duplex DNA by translocating in the 3'-5' direction.</text>
        <dbReference type="EC" id="5.6.2.4"/>
    </reaction>
</comment>
<dbReference type="PANTHER" id="PTHR11070">
    <property type="entry name" value="UVRD / RECB / PCRA DNA HELICASE FAMILY MEMBER"/>
    <property type="match status" value="1"/>
</dbReference>
<evidence type="ECO:0000256" key="12">
    <source>
        <dbReference type="ARBA" id="ARBA00034617"/>
    </source>
</evidence>
<dbReference type="PATRIC" id="fig|1555112.3.peg.2263"/>
<dbReference type="InterPro" id="IPR027417">
    <property type="entry name" value="P-loop_NTPase"/>
</dbReference>
<dbReference type="PANTHER" id="PTHR11070:SF55">
    <property type="entry name" value="DNA 3'-5' HELICASE"/>
    <property type="match status" value="1"/>
</dbReference>
<dbReference type="GO" id="GO:0016887">
    <property type="term" value="F:ATP hydrolysis activity"/>
    <property type="evidence" value="ECO:0007669"/>
    <property type="project" value="RHEA"/>
</dbReference>
<dbReference type="Pfam" id="PF13361">
    <property type="entry name" value="UvrD_C"/>
    <property type="match status" value="2"/>
</dbReference>
<dbReference type="PROSITE" id="PS51217">
    <property type="entry name" value="UVRD_HELICASE_CTER"/>
    <property type="match status" value="1"/>
</dbReference>
<feature type="domain" description="UvrD-like helicase ATP-binding" evidence="17">
    <location>
        <begin position="4"/>
        <end position="299"/>
    </location>
</feature>
<dbReference type="GO" id="GO:0043138">
    <property type="term" value="F:3'-5' DNA helicase activity"/>
    <property type="evidence" value="ECO:0007669"/>
    <property type="project" value="UniProtKB-EC"/>
</dbReference>
<evidence type="ECO:0000256" key="3">
    <source>
        <dbReference type="ARBA" id="ARBA00022741"/>
    </source>
</evidence>
<feature type="domain" description="UvrD-like helicase C-terminal" evidence="18">
    <location>
        <begin position="300"/>
        <end position="613"/>
    </location>
</feature>
<feature type="region of interest" description="Disordered" evidence="16">
    <location>
        <begin position="859"/>
        <end position="879"/>
    </location>
</feature>
<dbReference type="RefSeq" id="WP_068137838.1">
    <property type="nucleotide sequence ID" value="NZ_AP014924.1"/>
</dbReference>
<keyword evidence="4" id="KW-0227">DNA damage</keyword>
<comment type="similarity">
    <text evidence="1">Belongs to the helicase family. UvrD subfamily.</text>
</comment>
<protein>
    <recommendedName>
        <fullName evidence="13">DNA 3'-5' helicase</fullName>
        <ecNumber evidence="13">5.6.2.4</ecNumber>
    </recommendedName>
</protein>
<keyword evidence="8 15" id="KW-0067">ATP-binding</keyword>
<evidence type="ECO:0000256" key="16">
    <source>
        <dbReference type="SAM" id="MobiDB-lite"/>
    </source>
</evidence>
<dbReference type="KEGG" id="lpil:LIP_2222"/>
<dbReference type="PROSITE" id="PS51198">
    <property type="entry name" value="UVRD_HELICASE_ATP_BIND"/>
    <property type="match status" value="1"/>
</dbReference>
<dbReference type="EC" id="5.6.2.4" evidence="13"/>
<reference evidence="20" key="2">
    <citation type="journal article" date="2016" name="Int. J. Syst. Evol. Microbiol.">
        <title>Complete genome sequence and cell structure of Limnochorda pilosa, a Gram-negative spore-former within the phylum Firmicutes.</title>
        <authorList>
            <person name="Watanabe M."/>
            <person name="Kojima H."/>
            <person name="Fukui M."/>
        </authorList>
    </citation>
    <scope>NUCLEOTIDE SEQUENCE [LARGE SCALE GENOMIC DNA]</scope>
    <source>
        <strain evidence="20">HC45</strain>
    </source>
</reference>
<dbReference type="SUPFAM" id="SSF52540">
    <property type="entry name" value="P-loop containing nucleoside triphosphate hydrolases"/>
    <property type="match status" value="1"/>
</dbReference>